<organism evidence="2 3">
    <name type="scientific">Ekhidna lutea</name>
    <dbReference type="NCBI Taxonomy" id="447679"/>
    <lineage>
        <taxon>Bacteria</taxon>
        <taxon>Pseudomonadati</taxon>
        <taxon>Bacteroidota</taxon>
        <taxon>Cytophagia</taxon>
        <taxon>Cytophagales</taxon>
        <taxon>Reichenbachiellaceae</taxon>
        <taxon>Ekhidna</taxon>
    </lineage>
</organism>
<gene>
    <name evidence="2" type="ORF">SAMN05421640_0936</name>
</gene>
<protein>
    <submittedName>
        <fullName evidence="2">Transcriptional regulator PadR-like family protein</fullName>
    </submittedName>
</protein>
<dbReference type="RefSeq" id="WP_089355707.1">
    <property type="nucleotide sequence ID" value="NZ_FZPD01000002.1"/>
</dbReference>
<dbReference type="Proteomes" id="UP000198393">
    <property type="component" value="Unassembled WGS sequence"/>
</dbReference>
<dbReference type="SUPFAM" id="SSF46785">
    <property type="entry name" value="Winged helix' DNA-binding domain"/>
    <property type="match status" value="1"/>
</dbReference>
<dbReference type="EMBL" id="FZPD01000002">
    <property type="protein sequence ID" value="SNS70733.1"/>
    <property type="molecule type" value="Genomic_DNA"/>
</dbReference>
<dbReference type="InterPro" id="IPR036388">
    <property type="entry name" value="WH-like_DNA-bd_sf"/>
</dbReference>
<evidence type="ECO:0000313" key="2">
    <source>
        <dbReference type="EMBL" id="SNS70733.1"/>
    </source>
</evidence>
<evidence type="ECO:0000259" key="1">
    <source>
        <dbReference type="Pfam" id="PF03551"/>
    </source>
</evidence>
<sequence>MKLGAFEELVLLAVGVLGEDAYGVTIKEILKDKTKKNPSIGALHSALYRLEEKGYLEASEGGATNERGGRRKKYYHLTSHGIKVLEEANELRMAFSREVPGLNLNTSS</sequence>
<dbReference type="InterPro" id="IPR005149">
    <property type="entry name" value="Tscrpt_reg_PadR_N"/>
</dbReference>
<accession>A0A239GQE9</accession>
<name>A0A239GQE9_EKHLU</name>
<dbReference type="AlphaFoldDB" id="A0A239GQE9"/>
<reference evidence="2 3" key="1">
    <citation type="submission" date="2017-06" db="EMBL/GenBank/DDBJ databases">
        <authorList>
            <person name="Kim H.J."/>
            <person name="Triplett B.A."/>
        </authorList>
    </citation>
    <scope>NUCLEOTIDE SEQUENCE [LARGE SCALE GENOMIC DNA]</scope>
    <source>
        <strain evidence="2 3">DSM 19307</strain>
    </source>
</reference>
<dbReference type="Pfam" id="PF03551">
    <property type="entry name" value="PadR"/>
    <property type="match status" value="1"/>
</dbReference>
<dbReference type="InterPro" id="IPR036390">
    <property type="entry name" value="WH_DNA-bd_sf"/>
</dbReference>
<keyword evidence="3" id="KW-1185">Reference proteome</keyword>
<feature type="domain" description="Transcription regulator PadR N-terminal" evidence="1">
    <location>
        <begin position="17"/>
        <end position="87"/>
    </location>
</feature>
<dbReference type="Gene3D" id="1.10.10.10">
    <property type="entry name" value="Winged helix-like DNA-binding domain superfamily/Winged helix DNA-binding domain"/>
    <property type="match status" value="1"/>
</dbReference>
<proteinExistence type="predicted"/>
<dbReference type="OrthoDB" id="982587at2"/>
<evidence type="ECO:0000313" key="3">
    <source>
        <dbReference type="Proteomes" id="UP000198393"/>
    </source>
</evidence>